<dbReference type="AlphaFoldDB" id="A0A1K2I292"/>
<protein>
    <submittedName>
        <fullName evidence="1">Gamma-glutamyltranspeptidase / glutathione hydrolase</fullName>
    </submittedName>
</protein>
<dbReference type="Gene3D" id="1.10.246.130">
    <property type="match status" value="1"/>
</dbReference>
<dbReference type="InterPro" id="IPR052896">
    <property type="entry name" value="GGT-like_enzyme"/>
</dbReference>
<evidence type="ECO:0000313" key="2">
    <source>
        <dbReference type="Proteomes" id="UP000183447"/>
    </source>
</evidence>
<sequence length="531" mass="56238">MSAFDAYESPYPTTRVPLFARNVVATSQPLAVQAGLRMLWAGGNAVDAALAAAIALVVVEPTGNGLGSDAFCILWDGKGLHGLNASGRSPAGWTPERFARYERMPMRGWDTVTIPGAVSAWVTLSDRFGRLPFADLFAPAIGYARHGFPVASKIARQWQMGAAILRDQPGFAEHFLQGGRAPSPGDIWKSEDLAHTLETIAETRGEAFYRGALAEKIAAFAREHDAALSVEDMARHANDWCGTVSQDFAGVTVHEIPPNGQGIATLMALGMLAHTPIADFAPDSPEALHLSIEATKLALADIHRHLADPSAMHLPPEALLDPTYLASRSRLIDLHKAGDPGAGAPTTGGTVYLATADADGMMVSFIQSNYGGFGSGVVVPGTGIALQNRGYGFTLEAGHPNQVGPRKRPFHTIIPGFVMKGAGPLMAFGLMGGPMQAQGHLQMVLRTCLYGQDPQSASDAPRWRVVSGRKLALEDSMDDATAEALSARGHIVSRDPPDAPFAFGGAQLVRRHGEAYVAGSDHRKDGSAQGF</sequence>
<name>A0A1K2I292_9HYPH</name>
<keyword evidence="2" id="KW-1185">Reference proteome</keyword>
<gene>
    <name evidence="1" type="ORF">SAMN02983003_3519</name>
</gene>
<dbReference type="PRINTS" id="PR01210">
    <property type="entry name" value="GGTRANSPTASE"/>
</dbReference>
<dbReference type="Pfam" id="PF01019">
    <property type="entry name" value="G_glu_transpept"/>
    <property type="match status" value="1"/>
</dbReference>
<accession>A0A1K2I292</accession>
<dbReference type="OrthoDB" id="9781342at2"/>
<dbReference type="InterPro" id="IPR043138">
    <property type="entry name" value="GGT_lsub"/>
</dbReference>
<evidence type="ECO:0000313" key="1">
    <source>
        <dbReference type="EMBL" id="SFZ86339.1"/>
    </source>
</evidence>
<dbReference type="Proteomes" id="UP000183447">
    <property type="component" value="Unassembled WGS sequence"/>
</dbReference>
<dbReference type="SUPFAM" id="SSF56235">
    <property type="entry name" value="N-terminal nucleophile aminohydrolases (Ntn hydrolases)"/>
    <property type="match status" value="1"/>
</dbReference>
<dbReference type="InterPro" id="IPR043137">
    <property type="entry name" value="GGT_ssub_C"/>
</dbReference>
<dbReference type="STRING" id="665118.SAMN02983003_3519"/>
<dbReference type="Gene3D" id="3.60.20.40">
    <property type="match status" value="1"/>
</dbReference>
<organism evidence="1 2">
    <name type="scientific">Devosia enhydra</name>
    <dbReference type="NCBI Taxonomy" id="665118"/>
    <lineage>
        <taxon>Bacteria</taxon>
        <taxon>Pseudomonadati</taxon>
        <taxon>Pseudomonadota</taxon>
        <taxon>Alphaproteobacteria</taxon>
        <taxon>Hyphomicrobiales</taxon>
        <taxon>Devosiaceae</taxon>
        <taxon>Devosia</taxon>
    </lineage>
</organism>
<reference evidence="1 2" key="1">
    <citation type="submission" date="2016-11" db="EMBL/GenBank/DDBJ databases">
        <authorList>
            <person name="Jaros S."/>
            <person name="Januszkiewicz K."/>
            <person name="Wedrychowicz H."/>
        </authorList>
    </citation>
    <scope>NUCLEOTIDE SEQUENCE [LARGE SCALE GENOMIC DNA]</scope>
    <source>
        <strain evidence="1 2">ATCC 23634</strain>
    </source>
</reference>
<dbReference type="PANTHER" id="PTHR43881:SF1">
    <property type="entry name" value="GAMMA-GLUTAMYLTRANSPEPTIDASE (AFU_ORTHOLOGUE AFUA_4G13580)"/>
    <property type="match status" value="1"/>
</dbReference>
<keyword evidence="1" id="KW-0378">Hydrolase</keyword>
<proteinExistence type="predicted"/>
<dbReference type="RefSeq" id="WP_072345827.1">
    <property type="nucleotide sequence ID" value="NZ_FPKU01000003.1"/>
</dbReference>
<dbReference type="EMBL" id="FPKU01000003">
    <property type="protein sequence ID" value="SFZ86339.1"/>
    <property type="molecule type" value="Genomic_DNA"/>
</dbReference>
<dbReference type="InterPro" id="IPR029055">
    <property type="entry name" value="Ntn_hydrolases_N"/>
</dbReference>
<dbReference type="PANTHER" id="PTHR43881">
    <property type="entry name" value="GAMMA-GLUTAMYLTRANSPEPTIDASE (AFU_ORTHOLOGUE AFUA_4G13580)"/>
    <property type="match status" value="1"/>
</dbReference>
<dbReference type="GO" id="GO:0016787">
    <property type="term" value="F:hydrolase activity"/>
    <property type="evidence" value="ECO:0007669"/>
    <property type="project" value="UniProtKB-KW"/>
</dbReference>